<sequence>MKAGFNWHSRFVTVKALSTLTALEVENRLNQDLQRANMVVAVRSTHQSSYCSCCNQHFNRLQTPRDAARTKVSVLSCTKDNVVDAGHEDWNANGQLDVRPDVKLASRVHFVLCHNCNAHHRNPPYDNMYTEEKTDNVLVYGALLRLMGDMFQHRYSPDHR</sequence>
<evidence type="ECO:0000313" key="2">
    <source>
        <dbReference type="Proteomes" id="UP001209878"/>
    </source>
</evidence>
<reference evidence="1" key="1">
    <citation type="journal article" date="2023" name="Mol. Biol. Evol.">
        <title>Third-Generation Sequencing Reveals the Adaptive Role of the Epigenome in Three Deep-Sea Polychaetes.</title>
        <authorList>
            <person name="Perez M."/>
            <person name="Aroh O."/>
            <person name="Sun Y."/>
            <person name="Lan Y."/>
            <person name="Juniper S.K."/>
            <person name="Young C.R."/>
            <person name="Angers B."/>
            <person name="Qian P.Y."/>
        </authorList>
    </citation>
    <scope>NUCLEOTIDE SEQUENCE</scope>
    <source>
        <strain evidence="1">R07B-5</strain>
    </source>
</reference>
<comment type="caution">
    <text evidence="1">The sequence shown here is derived from an EMBL/GenBank/DDBJ whole genome shotgun (WGS) entry which is preliminary data.</text>
</comment>
<organism evidence="1 2">
    <name type="scientific">Ridgeia piscesae</name>
    <name type="common">Tubeworm</name>
    <dbReference type="NCBI Taxonomy" id="27915"/>
    <lineage>
        <taxon>Eukaryota</taxon>
        <taxon>Metazoa</taxon>
        <taxon>Spiralia</taxon>
        <taxon>Lophotrochozoa</taxon>
        <taxon>Annelida</taxon>
        <taxon>Polychaeta</taxon>
        <taxon>Sedentaria</taxon>
        <taxon>Canalipalpata</taxon>
        <taxon>Sabellida</taxon>
        <taxon>Siboglinidae</taxon>
        <taxon>Ridgeia</taxon>
    </lineage>
</organism>
<keyword evidence="2" id="KW-1185">Reference proteome</keyword>
<dbReference type="Proteomes" id="UP001209878">
    <property type="component" value="Unassembled WGS sequence"/>
</dbReference>
<evidence type="ECO:0000313" key="1">
    <source>
        <dbReference type="EMBL" id="KAK2184556.1"/>
    </source>
</evidence>
<accession>A0AAD9NY23</accession>
<name>A0AAD9NY23_RIDPI</name>
<dbReference type="EMBL" id="JAODUO010000261">
    <property type="protein sequence ID" value="KAK2184556.1"/>
    <property type="molecule type" value="Genomic_DNA"/>
</dbReference>
<gene>
    <name evidence="1" type="ORF">NP493_261g03000</name>
</gene>
<dbReference type="AlphaFoldDB" id="A0AAD9NY23"/>
<proteinExistence type="predicted"/>
<protein>
    <submittedName>
        <fullName evidence="1">Uncharacterized protein</fullName>
    </submittedName>
</protein>